<sequence length="409" mass="40053">MSGKPANLAVLVLAQVLALGLWFSGTAAGPGMAAEAGAEAVGPGFQAWLTGAVQAGFVVGTLVSATLALPDRFDPRGVFAGSVLLGAAANAALLVLPVGSEAAVAARFVTGAALAGVYPVGMKLAAGWADRNDTGAIVGLLVGGLTLGSALPHLANAFGGAAWRATVLAATAAAVAAAALIALVRPGPLHARAPPFHPALALGLWRNRGTRLATLGYLGHMWELYAMWAWIGLYLAASFAAAGGAPAGSAAAAATASLATFGVFAAGAAGCIVAGLLADRLGRTRITIAAMATSGACCLLAGPLFGAHPLLTTALCLVWGVAVVADSAQFSASVAELSEPGLTGTMLTVQTCLGFALTLATIHVMPPLVAAAGWGGAFAVLAIGPALGCVAMARLARSPMAARLAGGRG</sequence>
<keyword evidence="1 4" id="KW-0812">Transmembrane</keyword>
<dbReference type="GO" id="GO:0005886">
    <property type="term" value="C:plasma membrane"/>
    <property type="evidence" value="ECO:0007669"/>
    <property type="project" value="TreeGrafter"/>
</dbReference>
<organism evidence="6 7">
    <name type="scientific">Caldovatus sediminis</name>
    <dbReference type="NCBI Taxonomy" id="2041189"/>
    <lineage>
        <taxon>Bacteria</taxon>
        <taxon>Pseudomonadati</taxon>
        <taxon>Pseudomonadota</taxon>
        <taxon>Alphaproteobacteria</taxon>
        <taxon>Acetobacterales</taxon>
        <taxon>Roseomonadaceae</taxon>
        <taxon>Caldovatus</taxon>
    </lineage>
</organism>
<feature type="transmembrane region" description="Helical" evidence="4">
    <location>
        <begin position="251"/>
        <end position="274"/>
    </location>
</feature>
<evidence type="ECO:0000256" key="4">
    <source>
        <dbReference type="SAM" id="Phobius"/>
    </source>
</evidence>
<dbReference type="InterPro" id="IPR020846">
    <property type="entry name" value="MFS_dom"/>
</dbReference>
<feature type="transmembrane region" description="Helical" evidence="4">
    <location>
        <begin position="102"/>
        <end position="122"/>
    </location>
</feature>
<dbReference type="PANTHER" id="PTHR23521:SF3">
    <property type="entry name" value="MFS TRANSPORTER"/>
    <property type="match status" value="1"/>
</dbReference>
<reference evidence="6 7" key="1">
    <citation type="journal article" date="2014" name="Int. J. Syst. Evol. Microbiol.">
        <title>Complete genome sequence of Corynebacterium casei LMG S-19264T (=DSM 44701T), isolated from a smear-ripened cheese.</title>
        <authorList>
            <consortium name="US DOE Joint Genome Institute (JGI-PGF)"/>
            <person name="Walter F."/>
            <person name="Albersmeier A."/>
            <person name="Kalinowski J."/>
            <person name="Ruckert C."/>
        </authorList>
    </citation>
    <scope>NUCLEOTIDE SEQUENCE [LARGE SCALE GENOMIC DNA]</scope>
    <source>
        <strain evidence="6 7">CGMCC 1.16330</strain>
    </source>
</reference>
<evidence type="ECO:0000256" key="2">
    <source>
        <dbReference type="ARBA" id="ARBA00022989"/>
    </source>
</evidence>
<feature type="transmembrane region" description="Helical" evidence="4">
    <location>
        <begin position="161"/>
        <end position="184"/>
    </location>
</feature>
<feature type="transmembrane region" description="Helical" evidence="4">
    <location>
        <begin position="371"/>
        <end position="393"/>
    </location>
</feature>
<dbReference type="PANTHER" id="PTHR23521">
    <property type="entry name" value="TRANSPORTER MFS SUPERFAMILY"/>
    <property type="match status" value="1"/>
</dbReference>
<dbReference type="EMBL" id="BMKS01000012">
    <property type="protein sequence ID" value="GGG43933.1"/>
    <property type="molecule type" value="Genomic_DNA"/>
</dbReference>
<dbReference type="RefSeq" id="WP_229678092.1">
    <property type="nucleotide sequence ID" value="NZ_BMKS01000012.1"/>
</dbReference>
<proteinExistence type="predicted"/>
<comment type="caution">
    <text evidence="6">The sequence shown here is derived from an EMBL/GenBank/DDBJ whole genome shotgun (WGS) entry which is preliminary data.</text>
</comment>
<evidence type="ECO:0000256" key="1">
    <source>
        <dbReference type="ARBA" id="ARBA00022692"/>
    </source>
</evidence>
<dbReference type="AlphaFoldDB" id="A0A8J2ZE58"/>
<keyword evidence="7" id="KW-1185">Reference proteome</keyword>
<protein>
    <submittedName>
        <fullName evidence="6">MFS transporter</fullName>
    </submittedName>
</protein>
<evidence type="ECO:0000313" key="6">
    <source>
        <dbReference type="EMBL" id="GGG43933.1"/>
    </source>
</evidence>
<evidence type="ECO:0000256" key="3">
    <source>
        <dbReference type="ARBA" id="ARBA00023136"/>
    </source>
</evidence>
<feature type="transmembrane region" description="Helical" evidence="4">
    <location>
        <begin position="134"/>
        <end position="155"/>
    </location>
</feature>
<keyword evidence="2 4" id="KW-1133">Transmembrane helix</keyword>
<dbReference type="SUPFAM" id="SSF103473">
    <property type="entry name" value="MFS general substrate transporter"/>
    <property type="match status" value="1"/>
</dbReference>
<gene>
    <name evidence="6" type="ORF">GCM10010964_34150</name>
</gene>
<dbReference type="Gene3D" id="1.20.1250.20">
    <property type="entry name" value="MFS general substrate transporter like domains"/>
    <property type="match status" value="2"/>
</dbReference>
<dbReference type="Pfam" id="PF07690">
    <property type="entry name" value="MFS_1"/>
    <property type="match status" value="1"/>
</dbReference>
<dbReference type="InterPro" id="IPR036259">
    <property type="entry name" value="MFS_trans_sf"/>
</dbReference>
<feature type="transmembrane region" description="Helical" evidence="4">
    <location>
        <begin position="48"/>
        <end position="70"/>
    </location>
</feature>
<evidence type="ECO:0000313" key="7">
    <source>
        <dbReference type="Proteomes" id="UP000597507"/>
    </source>
</evidence>
<dbReference type="GO" id="GO:0022857">
    <property type="term" value="F:transmembrane transporter activity"/>
    <property type="evidence" value="ECO:0007669"/>
    <property type="project" value="InterPro"/>
</dbReference>
<feature type="transmembrane region" description="Helical" evidence="4">
    <location>
        <begin position="77"/>
        <end position="96"/>
    </location>
</feature>
<feature type="domain" description="Major facilitator superfamily (MFS) profile" evidence="5">
    <location>
        <begin position="1"/>
        <end position="400"/>
    </location>
</feature>
<feature type="transmembrane region" description="Helical" evidence="4">
    <location>
        <begin position="224"/>
        <end position="245"/>
    </location>
</feature>
<dbReference type="Proteomes" id="UP000597507">
    <property type="component" value="Unassembled WGS sequence"/>
</dbReference>
<accession>A0A8J2ZE58</accession>
<keyword evidence="3 4" id="KW-0472">Membrane</keyword>
<dbReference type="PROSITE" id="PS50850">
    <property type="entry name" value="MFS"/>
    <property type="match status" value="1"/>
</dbReference>
<dbReference type="InterPro" id="IPR011701">
    <property type="entry name" value="MFS"/>
</dbReference>
<name>A0A8J2ZE58_9PROT</name>
<evidence type="ECO:0000259" key="5">
    <source>
        <dbReference type="PROSITE" id="PS50850"/>
    </source>
</evidence>